<comment type="pathway">
    <text evidence="3">Protein modification; protein glycosylation.</text>
</comment>
<reference evidence="22" key="1">
    <citation type="submission" date="2013-02" db="EMBL/GenBank/DDBJ databases">
        <authorList>
            <person name="Hughes D."/>
        </authorList>
    </citation>
    <scope>NUCLEOTIDE SEQUENCE</scope>
    <source>
        <strain>Durham</strain>
        <strain evidence="22">NC isolate 2 -- Noor lab</strain>
    </source>
</reference>
<keyword evidence="7" id="KW-0808">Transferase</keyword>
<keyword evidence="13" id="KW-0472">Membrane</keyword>
<evidence type="ECO:0000313" key="21">
    <source>
        <dbReference type="EnsemblMetazoa" id="MESCA009466-PA"/>
    </source>
</evidence>
<dbReference type="GO" id="GO:0000139">
    <property type="term" value="C:Golgi membrane"/>
    <property type="evidence" value="ECO:0007669"/>
    <property type="project" value="UniProtKB-SubCell"/>
</dbReference>
<keyword evidence="6" id="KW-0328">Glycosyltransferase</keyword>
<accession>T1H004</accession>
<keyword evidence="12" id="KW-0333">Golgi apparatus</keyword>
<organism evidence="21 22">
    <name type="scientific">Megaselia scalaris</name>
    <name type="common">Humpbacked fly</name>
    <name type="synonym">Phora scalaris</name>
    <dbReference type="NCBI Taxonomy" id="36166"/>
    <lineage>
        <taxon>Eukaryota</taxon>
        <taxon>Metazoa</taxon>
        <taxon>Ecdysozoa</taxon>
        <taxon>Arthropoda</taxon>
        <taxon>Hexapoda</taxon>
        <taxon>Insecta</taxon>
        <taxon>Pterygota</taxon>
        <taxon>Neoptera</taxon>
        <taxon>Endopterygota</taxon>
        <taxon>Diptera</taxon>
        <taxon>Brachycera</taxon>
        <taxon>Muscomorpha</taxon>
        <taxon>Platypezoidea</taxon>
        <taxon>Phoridae</taxon>
        <taxon>Megaseliini</taxon>
        <taxon>Megaselia</taxon>
    </lineage>
</organism>
<evidence type="ECO:0000256" key="9">
    <source>
        <dbReference type="ARBA" id="ARBA00022723"/>
    </source>
</evidence>
<evidence type="ECO:0000256" key="3">
    <source>
        <dbReference type="ARBA" id="ARBA00004922"/>
    </source>
</evidence>
<evidence type="ECO:0000256" key="2">
    <source>
        <dbReference type="ARBA" id="ARBA00004323"/>
    </source>
</evidence>
<evidence type="ECO:0000313" key="22">
    <source>
        <dbReference type="Proteomes" id="UP000015102"/>
    </source>
</evidence>
<evidence type="ECO:0000256" key="6">
    <source>
        <dbReference type="ARBA" id="ARBA00022676"/>
    </source>
</evidence>
<comment type="subcellular location">
    <subcellularLocation>
        <location evidence="2">Golgi apparatus membrane</location>
        <topology evidence="2">Single-pass type II membrane protein</topology>
    </subcellularLocation>
</comment>
<proteinExistence type="inferred from homology"/>
<evidence type="ECO:0000256" key="20">
    <source>
        <dbReference type="ARBA" id="ARBA00047852"/>
    </source>
</evidence>
<evidence type="ECO:0000256" key="8">
    <source>
        <dbReference type="ARBA" id="ARBA00022692"/>
    </source>
</evidence>
<dbReference type="UniPathway" id="UPA00378"/>
<dbReference type="STRING" id="36166.T1H004"/>
<evidence type="ECO:0000256" key="15">
    <source>
        <dbReference type="ARBA" id="ARBA00023211"/>
    </source>
</evidence>
<keyword evidence="11" id="KW-1133">Transmembrane helix</keyword>
<dbReference type="Proteomes" id="UP000015102">
    <property type="component" value="Unassembled WGS sequence"/>
</dbReference>
<dbReference type="AlphaFoldDB" id="T1H004"/>
<dbReference type="HOGENOM" id="CLU_635505_0_0_1"/>
<evidence type="ECO:0000256" key="14">
    <source>
        <dbReference type="ARBA" id="ARBA00023180"/>
    </source>
</evidence>
<evidence type="ECO:0000256" key="16">
    <source>
        <dbReference type="ARBA" id="ARBA00030723"/>
    </source>
</evidence>
<evidence type="ECO:0000256" key="13">
    <source>
        <dbReference type="ARBA" id="ARBA00023136"/>
    </source>
</evidence>
<evidence type="ECO:0000256" key="1">
    <source>
        <dbReference type="ARBA" id="ARBA00001936"/>
    </source>
</evidence>
<evidence type="ECO:0000256" key="4">
    <source>
        <dbReference type="ARBA" id="ARBA00008539"/>
    </source>
</evidence>
<keyword evidence="10" id="KW-0735">Signal-anchor</keyword>
<sequence>WVKDTNESPETHVSHNVTNFEFLYEPFYVATDLVPTHDERFMGYGFTRNSQVYEMYVAGYQFQVLSPIFTIHWGLQQKKTRPAWREQQNNMNRKQFEMFKKEIILKYSKTNKSTVAPQTPLPSQIPPHSSLDELKVEIPSLNMESEADLASVPMDLLNIDLSIGRWDNKRMYKIFDFALVGEKFEQLSEKYLVTLATQTSVERLHFLTQVAKHWTGPISVAVFASGADEFRILQHYITYLRLCYDNIRDNISWHLAMPKERIPNKVKIDSSQSFECDSPEKILKNLLSTRSLETIKWRLKNVYPQNIMRNLARKGCQTEQVFLTDVDIIPSVNMTDSLDSFLRSVTTNGRHVSKIAYVIPTYELDLRVKFPESKPELLRLVKKGLARPFHEKVFIYNQFATNFTSLERIDSSSSGFRHNLITTNRSSPFGVS</sequence>
<keyword evidence="14" id="KW-0325">Glycoprotein</keyword>
<dbReference type="EMBL" id="CAQQ02387337">
    <property type="status" value="NOT_ANNOTATED_CDS"/>
    <property type="molecule type" value="Genomic_DNA"/>
</dbReference>
<evidence type="ECO:0000256" key="11">
    <source>
        <dbReference type="ARBA" id="ARBA00022989"/>
    </source>
</evidence>
<evidence type="ECO:0000256" key="10">
    <source>
        <dbReference type="ARBA" id="ARBA00022968"/>
    </source>
</evidence>
<keyword evidence="15" id="KW-0464">Manganese</keyword>
<protein>
    <recommendedName>
        <fullName evidence="5">Beta-1,4-glucuronyltransferase 1</fullName>
    </recommendedName>
    <alternativeName>
        <fullName evidence="16">I-beta-1,3-N-acetylglucosaminyltransferase</fullName>
    </alternativeName>
    <alternativeName>
        <fullName evidence="19">N-acetyllactosaminide beta-1,3-N-acetylglucosaminyltransferase</fullName>
    </alternativeName>
    <alternativeName>
        <fullName evidence="17">Poly-N-acetyllactosamine extension enzyme</fullName>
    </alternativeName>
    <alternativeName>
        <fullName evidence="18">UDP-GlcNAc:betaGal beta-1,3-N-acetylglucosaminyltransferase 1</fullName>
    </alternativeName>
</protein>
<evidence type="ECO:0000256" key="5">
    <source>
        <dbReference type="ARBA" id="ARBA00017962"/>
    </source>
</evidence>
<dbReference type="GO" id="GO:0046872">
    <property type="term" value="F:metal ion binding"/>
    <property type="evidence" value="ECO:0007669"/>
    <property type="project" value="UniProtKB-KW"/>
</dbReference>
<reference evidence="21" key="2">
    <citation type="submission" date="2015-06" db="UniProtKB">
        <authorList>
            <consortium name="EnsemblMetazoa"/>
        </authorList>
    </citation>
    <scope>IDENTIFICATION</scope>
</reference>
<dbReference type="PANTHER" id="PTHR46420:SF1">
    <property type="entry name" value="BETA-1,4-GLUCURONYLTRANSFERASE 1"/>
    <property type="match status" value="1"/>
</dbReference>
<keyword evidence="9" id="KW-0479">Metal-binding</keyword>
<keyword evidence="22" id="KW-1185">Reference proteome</keyword>
<name>T1H004_MEGSC</name>
<comment type="cofactor">
    <cofactor evidence="1">
        <name>Mn(2+)</name>
        <dbReference type="ChEBI" id="CHEBI:29035"/>
    </cofactor>
</comment>
<evidence type="ECO:0000256" key="19">
    <source>
        <dbReference type="ARBA" id="ARBA00033291"/>
    </source>
</evidence>
<comment type="catalytic activity">
    <reaction evidence="20">
        <text>3-O-[beta-D-Xyl-(1-&gt;4)-Rib-ol-P-Rib-ol-P-3-beta-D-GalNAc-(1-&gt;3)-beta-D-GlcNAc-(1-&gt;4)-(O-6-P-alpha-D-Man)]-Thr-[protein] + UDP-alpha-D-glucuronate = 3-O-[beta-D-GlcA-(1-&gt;3)-beta-D-Xyl-(1-&gt;4)-Rib-ol-P-Rib-ol-P-3-beta-D-GalNAc-(1-&gt;3)-beta-D-GlcNAc-(1-&gt;4)-(O-6-P-alpha-D-Man)]-Thr-[protein] + UDP + H(+)</text>
        <dbReference type="Rhea" id="RHEA:46860"/>
        <dbReference type="Rhea" id="RHEA-COMP:15023"/>
        <dbReference type="Rhea" id="RHEA-COMP:17482"/>
        <dbReference type="ChEBI" id="CHEBI:15378"/>
        <dbReference type="ChEBI" id="CHEBI:58052"/>
        <dbReference type="ChEBI" id="CHEBI:58223"/>
        <dbReference type="ChEBI" id="CHEBI:142405"/>
        <dbReference type="ChEBI" id="CHEBI:177336"/>
    </reaction>
</comment>
<evidence type="ECO:0000256" key="12">
    <source>
        <dbReference type="ARBA" id="ARBA00023034"/>
    </source>
</evidence>
<evidence type="ECO:0000256" key="17">
    <source>
        <dbReference type="ARBA" id="ARBA00032175"/>
    </source>
</evidence>
<dbReference type="Pfam" id="PF13896">
    <property type="entry name" value="Glyco_transf_49"/>
    <property type="match status" value="2"/>
</dbReference>
<dbReference type="GO" id="GO:0035269">
    <property type="term" value="P:protein O-linked glycosylation via mannose"/>
    <property type="evidence" value="ECO:0007669"/>
    <property type="project" value="TreeGrafter"/>
</dbReference>
<dbReference type="EnsemblMetazoa" id="MESCA009466-RA">
    <property type="protein sequence ID" value="MESCA009466-PA"/>
    <property type="gene ID" value="MESCA009466"/>
</dbReference>
<dbReference type="GO" id="GO:0015020">
    <property type="term" value="F:glucuronosyltransferase activity"/>
    <property type="evidence" value="ECO:0007669"/>
    <property type="project" value="InterPro"/>
</dbReference>
<dbReference type="InterPro" id="IPR043189">
    <property type="entry name" value="B4GAT1"/>
</dbReference>
<comment type="similarity">
    <text evidence="4">Belongs to the glycosyltransferase 49 family.</text>
</comment>
<evidence type="ECO:0000256" key="18">
    <source>
        <dbReference type="ARBA" id="ARBA00032181"/>
    </source>
</evidence>
<dbReference type="EMBL" id="CAQQ02387336">
    <property type="status" value="NOT_ANNOTATED_CDS"/>
    <property type="molecule type" value="Genomic_DNA"/>
</dbReference>
<evidence type="ECO:0000256" key="7">
    <source>
        <dbReference type="ARBA" id="ARBA00022679"/>
    </source>
</evidence>
<dbReference type="PANTHER" id="PTHR46420">
    <property type="entry name" value="BETA-1,4-GLUCURONYLTRANSFERASE 1"/>
    <property type="match status" value="1"/>
</dbReference>
<keyword evidence="8" id="KW-0812">Transmembrane</keyword>